<name>A0A3S5AZ97_9PLAT</name>
<keyword evidence="2" id="KW-1185">Reference proteome</keyword>
<comment type="caution">
    <text evidence="1">The sequence shown here is derived from an EMBL/GenBank/DDBJ whole genome shotgun (WGS) entry which is preliminary data.</text>
</comment>
<dbReference type="EMBL" id="CAAALY010268850">
    <property type="protein sequence ID" value="VEL41332.1"/>
    <property type="molecule type" value="Genomic_DNA"/>
</dbReference>
<dbReference type="Proteomes" id="UP000784294">
    <property type="component" value="Unassembled WGS sequence"/>
</dbReference>
<protein>
    <submittedName>
        <fullName evidence="1">Uncharacterized protein</fullName>
    </submittedName>
</protein>
<proteinExistence type="predicted"/>
<gene>
    <name evidence="1" type="ORF">PXEA_LOCUS34772</name>
</gene>
<reference evidence="1" key="1">
    <citation type="submission" date="2018-11" db="EMBL/GenBank/DDBJ databases">
        <authorList>
            <consortium name="Pathogen Informatics"/>
        </authorList>
    </citation>
    <scope>NUCLEOTIDE SEQUENCE</scope>
</reference>
<evidence type="ECO:0000313" key="2">
    <source>
        <dbReference type="Proteomes" id="UP000784294"/>
    </source>
</evidence>
<accession>A0A3S5AZ97</accession>
<evidence type="ECO:0000313" key="1">
    <source>
        <dbReference type="EMBL" id="VEL41332.1"/>
    </source>
</evidence>
<sequence>MQNRGGQDHVGGGSHRKCHFLRPSSRRLRSGEIHLCWIMETVLTVSQFLTSLHNQRHQMGPNFGFSFLVERCQVRVQK</sequence>
<dbReference type="AlphaFoldDB" id="A0A3S5AZ97"/>
<organism evidence="1 2">
    <name type="scientific">Protopolystoma xenopodis</name>
    <dbReference type="NCBI Taxonomy" id="117903"/>
    <lineage>
        <taxon>Eukaryota</taxon>
        <taxon>Metazoa</taxon>
        <taxon>Spiralia</taxon>
        <taxon>Lophotrochozoa</taxon>
        <taxon>Platyhelminthes</taxon>
        <taxon>Monogenea</taxon>
        <taxon>Polyopisthocotylea</taxon>
        <taxon>Polystomatidea</taxon>
        <taxon>Polystomatidae</taxon>
        <taxon>Protopolystoma</taxon>
    </lineage>
</organism>